<dbReference type="RefSeq" id="WP_053791316.1">
    <property type="nucleotide sequence ID" value="NZ_JXCY01000002.1"/>
</dbReference>
<organism evidence="3 4">
    <name type="scientific">Apilactobacillus kunkeei</name>
    <dbReference type="NCBI Taxonomy" id="148814"/>
    <lineage>
        <taxon>Bacteria</taxon>
        <taxon>Bacillati</taxon>
        <taxon>Bacillota</taxon>
        <taxon>Bacilli</taxon>
        <taxon>Lactobacillales</taxon>
        <taxon>Lactobacillaceae</taxon>
        <taxon>Apilactobacillus</taxon>
    </lineage>
</organism>
<comment type="similarity">
    <text evidence="1 2">Belongs to the small heat shock protein (HSP20) family.</text>
</comment>
<comment type="caution">
    <text evidence="3">The sequence shown here is derived from an EMBL/GenBank/DDBJ whole genome shotgun (WGS) entry which is preliminary data.</text>
</comment>
<name>A0A0M9DCT3_9LACO</name>
<dbReference type="CDD" id="cd06471">
    <property type="entry name" value="ACD_LpsHSP_like"/>
    <property type="match status" value="1"/>
</dbReference>
<proteinExistence type="inferred from homology"/>
<dbReference type="AlphaFoldDB" id="A0A0M9DCT3"/>
<dbReference type="InterPro" id="IPR002068">
    <property type="entry name" value="A-crystallin/Hsp20_dom"/>
</dbReference>
<keyword evidence="4" id="KW-1185">Reference proteome</keyword>
<evidence type="ECO:0000256" key="2">
    <source>
        <dbReference type="RuleBase" id="RU003616"/>
    </source>
</evidence>
<evidence type="ECO:0000256" key="1">
    <source>
        <dbReference type="PROSITE-ProRule" id="PRU00285"/>
    </source>
</evidence>
<dbReference type="Proteomes" id="UP000037778">
    <property type="component" value="Unassembled WGS sequence"/>
</dbReference>
<sequence>MANELRNRDFNVFDPMNDFFGDFGKNFFNSVAGNQMKTDVIENEDNYVVSSELPGFKKDEIHLDYNNDTLSIHATHDLSKENTNKEGKVLRKERTSSNIARAFYLPDIDIDNVAADYDGGILKITLPKQEVKDEEAHKISIN</sequence>
<dbReference type="InterPro" id="IPR031107">
    <property type="entry name" value="Small_HSP"/>
</dbReference>
<gene>
    <name evidence="3" type="ORF">RZ71_08990</name>
</gene>
<dbReference type="SUPFAM" id="SSF49764">
    <property type="entry name" value="HSP20-like chaperones"/>
    <property type="match status" value="1"/>
</dbReference>
<dbReference type="PROSITE" id="PS01031">
    <property type="entry name" value="SHSP"/>
    <property type="match status" value="1"/>
</dbReference>
<evidence type="ECO:0000313" key="4">
    <source>
        <dbReference type="Proteomes" id="UP000037778"/>
    </source>
</evidence>
<accession>A0A0M9DCT3</accession>
<keyword evidence="3" id="KW-0346">Stress response</keyword>
<protein>
    <submittedName>
        <fullName evidence="3">Molecular chaperone (Small heat shock protein)</fullName>
    </submittedName>
</protein>
<reference evidence="3 4" key="1">
    <citation type="journal article" date="2015" name="Genome Biol. Evol.">
        <title>Functionally Structured Genomes in Lactobacillus kunkeei Colonizing the Honey Crop and Food Products of Honeybees and Stingless Bees.</title>
        <authorList>
            <person name="Tamarit D."/>
            <person name="Ellegaard K.M."/>
            <person name="Wikander J."/>
            <person name="Olofsson T."/>
            <person name="Vasquez A."/>
            <person name="Andersson S.G."/>
        </authorList>
    </citation>
    <scope>NUCLEOTIDE SEQUENCE [LARGE SCALE GENOMIC DNA]</scope>
    <source>
        <strain evidence="3 4">LAko</strain>
    </source>
</reference>
<dbReference type="InterPro" id="IPR008978">
    <property type="entry name" value="HSP20-like_chaperone"/>
</dbReference>
<dbReference type="PANTHER" id="PTHR11527">
    <property type="entry name" value="HEAT-SHOCK PROTEIN 20 FAMILY MEMBER"/>
    <property type="match status" value="1"/>
</dbReference>
<evidence type="ECO:0000313" key="3">
    <source>
        <dbReference type="EMBL" id="KOY77003.1"/>
    </source>
</evidence>
<dbReference type="EMBL" id="JXCY01000002">
    <property type="protein sequence ID" value="KOY77003.1"/>
    <property type="molecule type" value="Genomic_DNA"/>
</dbReference>
<dbReference type="Gene3D" id="2.60.40.790">
    <property type="match status" value="1"/>
</dbReference>
<dbReference type="PATRIC" id="fig|148814.15.peg.107"/>
<dbReference type="Pfam" id="PF00011">
    <property type="entry name" value="HSP20"/>
    <property type="match status" value="1"/>
</dbReference>